<feature type="transmembrane region" description="Helical" evidence="1">
    <location>
        <begin position="7"/>
        <end position="25"/>
    </location>
</feature>
<keyword evidence="1" id="KW-1133">Transmembrane helix</keyword>
<organism evidence="2">
    <name type="scientific">viral metagenome</name>
    <dbReference type="NCBI Taxonomy" id="1070528"/>
    <lineage>
        <taxon>unclassified sequences</taxon>
        <taxon>metagenomes</taxon>
        <taxon>organismal metagenomes</taxon>
    </lineage>
</organism>
<keyword evidence="1" id="KW-0472">Membrane</keyword>
<evidence type="ECO:0000313" key="2">
    <source>
        <dbReference type="EMBL" id="QHT37696.1"/>
    </source>
</evidence>
<proteinExistence type="predicted"/>
<sequence>MSSRINRLNTFLLILIFLGIIFILLKEKEAFGNAVYLTLDEAYESPLLKHFSSNKNSKIGANFTRKGEIDNISSFKQDTNNKYPSIPCDGKAYDGGICQALYKETVKAKTDTGNCLPGFDCRRVGFFCSKLGK</sequence>
<dbReference type="EMBL" id="MN738806">
    <property type="protein sequence ID" value="QHT37696.1"/>
    <property type="molecule type" value="Genomic_DNA"/>
</dbReference>
<reference evidence="2" key="1">
    <citation type="journal article" date="2020" name="Nature">
        <title>Giant virus diversity and host interactions through global metagenomics.</title>
        <authorList>
            <person name="Schulz F."/>
            <person name="Roux S."/>
            <person name="Paez-Espino D."/>
            <person name="Jungbluth S."/>
            <person name="Walsh D.A."/>
            <person name="Denef V.J."/>
            <person name="McMahon K.D."/>
            <person name="Konstantinidis K.T."/>
            <person name="Eloe-Fadrosh E.A."/>
            <person name="Kyrpides N.C."/>
            <person name="Woyke T."/>
        </authorList>
    </citation>
    <scope>NUCLEOTIDE SEQUENCE</scope>
    <source>
        <strain evidence="2">GVMAG-S-ERX555997-44</strain>
    </source>
</reference>
<protein>
    <submittedName>
        <fullName evidence="2">Uncharacterized protein</fullName>
    </submittedName>
</protein>
<keyword evidence="1" id="KW-0812">Transmembrane</keyword>
<dbReference type="AlphaFoldDB" id="A0A6C0F7A3"/>
<evidence type="ECO:0000256" key="1">
    <source>
        <dbReference type="SAM" id="Phobius"/>
    </source>
</evidence>
<accession>A0A6C0F7A3</accession>
<name>A0A6C0F7A3_9ZZZZ</name>